<protein>
    <recommendedName>
        <fullName evidence="2">Acyltransferase 3 domain-containing protein</fullName>
    </recommendedName>
</protein>
<feature type="transmembrane region" description="Helical" evidence="1">
    <location>
        <begin position="54"/>
        <end position="73"/>
    </location>
</feature>
<feature type="transmembrane region" description="Helical" evidence="1">
    <location>
        <begin position="85"/>
        <end position="106"/>
    </location>
</feature>
<reference evidence="3" key="1">
    <citation type="submission" date="2018-05" db="EMBL/GenBank/DDBJ databases">
        <authorList>
            <person name="Lanie J.A."/>
            <person name="Ng W.-L."/>
            <person name="Kazmierczak K.M."/>
            <person name="Andrzejewski T.M."/>
            <person name="Davidsen T.M."/>
            <person name="Wayne K.J."/>
            <person name="Tettelin H."/>
            <person name="Glass J.I."/>
            <person name="Rusch D."/>
            <person name="Podicherti R."/>
            <person name="Tsui H.-C.T."/>
            <person name="Winkler M.E."/>
        </authorList>
    </citation>
    <scope>NUCLEOTIDE SEQUENCE</scope>
</reference>
<dbReference type="AlphaFoldDB" id="A0A382K6K5"/>
<proteinExistence type="predicted"/>
<dbReference type="GO" id="GO:0016747">
    <property type="term" value="F:acyltransferase activity, transferring groups other than amino-acyl groups"/>
    <property type="evidence" value="ECO:0007669"/>
    <property type="project" value="InterPro"/>
</dbReference>
<dbReference type="Pfam" id="PF01757">
    <property type="entry name" value="Acyl_transf_3"/>
    <property type="match status" value="1"/>
</dbReference>
<evidence type="ECO:0000256" key="1">
    <source>
        <dbReference type="SAM" id="Phobius"/>
    </source>
</evidence>
<gene>
    <name evidence="3" type="ORF">METZ01_LOCUS273408</name>
</gene>
<feature type="non-terminal residue" evidence="3">
    <location>
        <position position="176"/>
    </location>
</feature>
<sequence>MLYHAAAVLPGGFIGVDVFFVISGYVITASLQREWLSTGTIRFRKFYARRVRRLFPALALLTAVTVFASILLQSPNGPQQQTAKTAFGAIGIAANFVIFSSIGGYFSSFAENNPLLHIWSLSVEEQFFLVFPVAIAIGWTLARRRGTSKSVAAWIVAGGIAIPSILLSVAASYGLI</sequence>
<feature type="transmembrane region" description="Helical" evidence="1">
    <location>
        <begin position="154"/>
        <end position="175"/>
    </location>
</feature>
<dbReference type="InterPro" id="IPR050879">
    <property type="entry name" value="Acyltransferase_3"/>
</dbReference>
<keyword evidence="1" id="KW-1133">Transmembrane helix</keyword>
<organism evidence="3">
    <name type="scientific">marine metagenome</name>
    <dbReference type="NCBI Taxonomy" id="408172"/>
    <lineage>
        <taxon>unclassified sequences</taxon>
        <taxon>metagenomes</taxon>
        <taxon>ecological metagenomes</taxon>
    </lineage>
</organism>
<dbReference type="PANTHER" id="PTHR23028:SF53">
    <property type="entry name" value="ACYL_TRANSF_3 DOMAIN-CONTAINING PROTEIN"/>
    <property type="match status" value="1"/>
</dbReference>
<dbReference type="PANTHER" id="PTHR23028">
    <property type="entry name" value="ACETYLTRANSFERASE"/>
    <property type="match status" value="1"/>
</dbReference>
<dbReference type="InterPro" id="IPR002656">
    <property type="entry name" value="Acyl_transf_3_dom"/>
</dbReference>
<dbReference type="EMBL" id="UINC01078981">
    <property type="protein sequence ID" value="SVC20554.1"/>
    <property type="molecule type" value="Genomic_DNA"/>
</dbReference>
<feature type="transmembrane region" description="Helical" evidence="1">
    <location>
        <begin position="126"/>
        <end position="142"/>
    </location>
</feature>
<feature type="transmembrane region" description="Helical" evidence="1">
    <location>
        <begin position="7"/>
        <end position="27"/>
    </location>
</feature>
<accession>A0A382K6K5</accession>
<keyword evidence="1" id="KW-0812">Transmembrane</keyword>
<evidence type="ECO:0000313" key="3">
    <source>
        <dbReference type="EMBL" id="SVC20554.1"/>
    </source>
</evidence>
<name>A0A382K6K5_9ZZZZ</name>
<keyword evidence="1" id="KW-0472">Membrane</keyword>
<dbReference type="GO" id="GO:0009103">
    <property type="term" value="P:lipopolysaccharide biosynthetic process"/>
    <property type="evidence" value="ECO:0007669"/>
    <property type="project" value="TreeGrafter"/>
</dbReference>
<feature type="domain" description="Acyltransferase 3" evidence="2">
    <location>
        <begin position="11"/>
        <end position="165"/>
    </location>
</feature>
<dbReference type="GO" id="GO:0016020">
    <property type="term" value="C:membrane"/>
    <property type="evidence" value="ECO:0007669"/>
    <property type="project" value="TreeGrafter"/>
</dbReference>
<evidence type="ECO:0000259" key="2">
    <source>
        <dbReference type="Pfam" id="PF01757"/>
    </source>
</evidence>